<reference evidence="2" key="1">
    <citation type="submission" date="2016-11" db="UniProtKB">
        <authorList>
            <consortium name="WormBaseParasite"/>
        </authorList>
    </citation>
    <scope>IDENTIFICATION</scope>
</reference>
<sequence length="259" mass="30413">MDRIPLDLVGRVVNMLLYNDYYKVDFTAMDLRERHVSAFSRLSRPWPQFVTSLQDCHLYVCGNMYSIHTMDNDHPNYHVILWRSEVDILTWNRSRHVVAGVSFGGRPYCECYPTCSRPLSPVVFRKLRNILRRNQRPISTVYCSGDPEELEANMDQLLPSIHGIGQLEVASNLKNYVPRLLEIPVNYFDLSRFYKKDASLVDHMVEAMKKGLLRGWQSRYTTFAPYYDQEKMLSSVMDLHSVHPPKYFWYDRSKLSSDI</sequence>
<dbReference type="Proteomes" id="UP000095287">
    <property type="component" value="Unplaced"/>
</dbReference>
<dbReference type="AlphaFoldDB" id="A0A1I8ADJ2"/>
<accession>A0A1I8ADJ2</accession>
<evidence type="ECO:0000313" key="1">
    <source>
        <dbReference type="Proteomes" id="UP000095287"/>
    </source>
</evidence>
<dbReference type="WBParaSite" id="L893_g4633.t1">
    <property type="protein sequence ID" value="L893_g4633.t1"/>
    <property type="gene ID" value="L893_g4633"/>
</dbReference>
<keyword evidence="1" id="KW-1185">Reference proteome</keyword>
<proteinExistence type="predicted"/>
<organism evidence="1 2">
    <name type="scientific">Steinernema glaseri</name>
    <dbReference type="NCBI Taxonomy" id="37863"/>
    <lineage>
        <taxon>Eukaryota</taxon>
        <taxon>Metazoa</taxon>
        <taxon>Ecdysozoa</taxon>
        <taxon>Nematoda</taxon>
        <taxon>Chromadorea</taxon>
        <taxon>Rhabditida</taxon>
        <taxon>Tylenchina</taxon>
        <taxon>Panagrolaimomorpha</taxon>
        <taxon>Strongyloidoidea</taxon>
        <taxon>Steinernematidae</taxon>
        <taxon>Steinernema</taxon>
    </lineage>
</organism>
<evidence type="ECO:0000313" key="2">
    <source>
        <dbReference type="WBParaSite" id="L893_g4633.t1"/>
    </source>
</evidence>
<name>A0A1I8ADJ2_9BILA</name>
<protein>
    <submittedName>
        <fullName evidence="2">F-box domain-containing protein</fullName>
    </submittedName>
</protein>